<keyword evidence="3" id="KW-1185">Reference proteome</keyword>
<dbReference type="GO" id="GO:0019005">
    <property type="term" value="C:SCF ubiquitin ligase complex"/>
    <property type="evidence" value="ECO:0007669"/>
    <property type="project" value="TreeGrafter"/>
</dbReference>
<dbReference type="SUPFAM" id="SSF81383">
    <property type="entry name" value="F-box domain"/>
    <property type="match status" value="1"/>
</dbReference>
<dbReference type="PANTHER" id="PTHR13318">
    <property type="entry name" value="PARTNER OF PAIRED, ISOFORM B-RELATED"/>
    <property type="match status" value="1"/>
</dbReference>
<evidence type="ECO:0000259" key="1">
    <source>
        <dbReference type="PROSITE" id="PS50181"/>
    </source>
</evidence>
<comment type="caution">
    <text evidence="2">The sequence shown here is derived from an EMBL/GenBank/DDBJ whole genome shotgun (WGS) entry which is preliminary data.</text>
</comment>
<dbReference type="Gene3D" id="3.80.10.10">
    <property type="entry name" value="Ribonuclease Inhibitor"/>
    <property type="match status" value="2"/>
</dbReference>
<feature type="domain" description="F-box" evidence="1">
    <location>
        <begin position="41"/>
        <end position="88"/>
    </location>
</feature>
<dbReference type="InterPro" id="IPR032675">
    <property type="entry name" value="LRR_dom_sf"/>
</dbReference>
<evidence type="ECO:0000313" key="2">
    <source>
        <dbReference type="EMBL" id="KAJ6221965.1"/>
    </source>
</evidence>
<dbReference type="OMA" id="HLTITIY"/>
<dbReference type="InterPro" id="IPR001810">
    <property type="entry name" value="F-box_dom"/>
</dbReference>
<evidence type="ECO:0000313" key="3">
    <source>
        <dbReference type="Proteomes" id="UP001142055"/>
    </source>
</evidence>
<organism evidence="2 3">
    <name type="scientific">Blomia tropicalis</name>
    <name type="common">Mite</name>
    <dbReference type="NCBI Taxonomy" id="40697"/>
    <lineage>
        <taxon>Eukaryota</taxon>
        <taxon>Metazoa</taxon>
        <taxon>Ecdysozoa</taxon>
        <taxon>Arthropoda</taxon>
        <taxon>Chelicerata</taxon>
        <taxon>Arachnida</taxon>
        <taxon>Acari</taxon>
        <taxon>Acariformes</taxon>
        <taxon>Sarcoptiformes</taxon>
        <taxon>Astigmata</taxon>
        <taxon>Glycyphagoidea</taxon>
        <taxon>Echimyopodidae</taxon>
        <taxon>Blomia</taxon>
    </lineage>
</organism>
<dbReference type="CDD" id="cd09917">
    <property type="entry name" value="F-box_SF"/>
    <property type="match status" value="1"/>
</dbReference>
<dbReference type="GO" id="GO:0031146">
    <property type="term" value="P:SCF-dependent proteasomal ubiquitin-dependent protein catabolic process"/>
    <property type="evidence" value="ECO:0007669"/>
    <property type="project" value="TreeGrafter"/>
</dbReference>
<dbReference type="EMBL" id="JAPWDV010000001">
    <property type="protein sequence ID" value="KAJ6221965.1"/>
    <property type="molecule type" value="Genomic_DNA"/>
</dbReference>
<dbReference type="Proteomes" id="UP001142055">
    <property type="component" value="Chromosome 1"/>
</dbReference>
<dbReference type="SUPFAM" id="SSF52047">
    <property type="entry name" value="RNI-like"/>
    <property type="match status" value="1"/>
</dbReference>
<gene>
    <name evidence="2" type="ORF">RDWZM_000510</name>
</gene>
<reference evidence="2" key="1">
    <citation type="submission" date="2022-12" db="EMBL/GenBank/DDBJ databases">
        <title>Genome assemblies of Blomia tropicalis.</title>
        <authorList>
            <person name="Cui Y."/>
        </authorList>
    </citation>
    <scope>NUCLEOTIDE SEQUENCE</scope>
    <source>
        <tissue evidence="2">Adult mites</tissue>
    </source>
</reference>
<protein>
    <recommendedName>
        <fullName evidence="1">F-box domain-containing protein</fullName>
    </recommendedName>
</protein>
<dbReference type="Pfam" id="PF00646">
    <property type="entry name" value="F-box"/>
    <property type="match status" value="1"/>
</dbReference>
<dbReference type="AlphaFoldDB" id="A0A9Q0RPV2"/>
<dbReference type="InterPro" id="IPR036047">
    <property type="entry name" value="F-box-like_dom_sf"/>
</dbReference>
<accession>A0A9Q0RPV2</accession>
<sequence>MAVQQTYDIINYLFRVTAFPFIQQHLLGRQMLANGQWTSTIINLSDLDDYCLSHIFKFLPTRDVIKCRRVCRRLMNAAHEYLDTRKRFTYTSHLNGQSIKDGHFHFNLEAFDFALRYQPHLRSLTFENNPAMKHTLATCPHNIFDLICERLHDLKELHITRSLAINTSTITKLVQTFPELTHLTITIYNEEILGIIVDNLKHLKYLNLADSILYNYEPILLRLPETIQIFIAPVDLKNQKIAIVDALANGNGKNLERLDMNIKIHDLVEDVKFFDKIGNNLPNLKWFQCELGRSNVFKETTQNQSDDEDVRRRNSTDQTSLNMNQSSIVAICPSIYEHRHVNLIRGLRQLKNLRVLILKENDYHDSEDRCTILDDESLLEIFQHCNKLEMLTISCAIRCNKRNYHRYKFDMDENLSEVNRILSDMFVEKKSRNSITKSIINQSAEPFRLGRKAPAFDRSESMFGDMFEEPSDSDYERSMDSGIDDLHCPHTVSDGCLASINVCLPRLRILQLRGVRLGFKSMEAIANLRRLECLRLDSITFNHNDSETGEHFTEFISQMTSGNLRNKTNIRITNFPLL</sequence>
<dbReference type="PROSITE" id="PS50181">
    <property type="entry name" value="FBOX"/>
    <property type="match status" value="1"/>
</dbReference>
<proteinExistence type="predicted"/>
<name>A0A9Q0RPV2_BLOTA</name>
<dbReference type="PANTHER" id="PTHR13318:SF95">
    <property type="entry name" value="F-BOX PROTEIN YLR352W"/>
    <property type="match status" value="1"/>
</dbReference>